<evidence type="ECO:0000313" key="2">
    <source>
        <dbReference type="Proteomes" id="UP000675409"/>
    </source>
</evidence>
<protein>
    <recommendedName>
        <fullName evidence="3">NurA domain-containing protein</fullName>
    </recommendedName>
</protein>
<accession>A0ABS1LJT3</accession>
<comment type="caution">
    <text evidence="1">The sequence shown here is derived from an EMBL/GenBank/DDBJ whole genome shotgun (WGS) entry which is preliminary data.</text>
</comment>
<sequence length="464" mass="50123">MPYQNIVGGHEVASRLSHSTAAVKAISDTRTFYVPAEVLRDVEAIRKSIRPRSDFVRDDGADIDAALAIDGSYMVEPIRDGLPSVQYGFAQAAAAFVDLGVMETQRAERFIDPSEIERAVATALVTLDLPAAGAYTRQGIDIQTSWREAIDGVFRTKLVEVNRLNQTLLDLLFLLHGRPDAPAQTVPAGCPADGCGVDLEVPRAGMDCSNCSARVYPTDVLRIHEEVSEDGTNQSALGRLMSVVELLVLVGLATLLWNESRNEVFSRTLFIVDGPLAVYGPPAKLRARALSYFQAMAAATQGLAPFICGIEKSGLMVDYARQLARHDVLKPGDLLVCDGPVIERIANTKDVLRYGKETYWGRKFVYRALDGRVVVPTVMPPVGAPYDSDGGLPEPEHYPTLAAILDVIDRTGSSMYVDGIIPVAAAHGKAAFPIGVGTDVLRLVARTRLGLDTSTPRPDVAWGP</sequence>
<evidence type="ECO:0000313" key="1">
    <source>
        <dbReference type="EMBL" id="MBL0886393.1"/>
    </source>
</evidence>
<organism evidence="1 2">
    <name type="scientific">Myceligenerans indicum</name>
    <dbReference type="NCBI Taxonomy" id="2593663"/>
    <lineage>
        <taxon>Bacteria</taxon>
        <taxon>Bacillati</taxon>
        <taxon>Actinomycetota</taxon>
        <taxon>Actinomycetes</taxon>
        <taxon>Micrococcales</taxon>
        <taxon>Promicromonosporaceae</taxon>
        <taxon>Myceligenerans</taxon>
    </lineage>
</organism>
<gene>
    <name evidence="1" type="ORF">HGK34_08940</name>
</gene>
<dbReference type="Proteomes" id="UP000675409">
    <property type="component" value="Unassembled WGS sequence"/>
</dbReference>
<proteinExistence type="predicted"/>
<evidence type="ECO:0008006" key="3">
    <source>
        <dbReference type="Google" id="ProtNLM"/>
    </source>
</evidence>
<name>A0ABS1LJT3_9MICO</name>
<dbReference type="RefSeq" id="WP_201846283.1">
    <property type="nucleotide sequence ID" value="NZ_JABBYC010000011.1"/>
</dbReference>
<dbReference type="EMBL" id="JABBYC010000011">
    <property type="protein sequence ID" value="MBL0886393.1"/>
    <property type="molecule type" value="Genomic_DNA"/>
</dbReference>
<keyword evidence="2" id="KW-1185">Reference proteome</keyword>
<reference evidence="1 2" key="1">
    <citation type="journal article" date="2021" name="Arch. Microbiol.">
        <title>Myceligenerans indicum sp. nov., an actinobacterium isolated from mangrove sediment of Sundarbans, India.</title>
        <authorList>
            <person name="Asha K."/>
            <person name="Bhadury P."/>
        </authorList>
    </citation>
    <scope>NUCLEOTIDE SEQUENCE [LARGE SCALE GENOMIC DNA]</scope>
    <source>
        <strain evidence="1 2">I2</strain>
    </source>
</reference>